<dbReference type="GO" id="GO:0016747">
    <property type="term" value="F:acyltransferase activity, transferring groups other than amino-acyl groups"/>
    <property type="evidence" value="ECO:0007669"/>
    <property type="project" value="InterPro"/>
</dbReference>
<name>K6WGR7_9ACTN</name>
<dbReference type="OrthoDB" id="9785768at2"/>
<dbReference type="Pfam" id="PF22691">
    <property type="entry name" value="Thiolase_C_1"/>
    <property type="match status" value="1"/>
</dbReference>
<dbReference type="SUPFAM" id="SSF53901">
    <property type="entry name" value="Thiolase-like"/>
    <property type="match status" value="2"/>
</dbReference>
<keyword evidence="9" id="KW-0012">Acyltransferase</keyword>
<keyword evidence="2" id="KW-0813">Transport</keyword>
<gene>
    <name evidence="9" type="ORF">GORHZ_200_00070</name>
</gene>
<feature type="domain" description="Thiolase N-terminal" evidence="7">
    <location>
        <begin position="6"/>
        <end position="211"/>
    </location>
</feature>
<keyword evidence="5" id="KW-0446">Lipid-binding</keyword>
<dbReference type="PANTHER" id="PTHR42870:SF1">
    <property type="entry name" value="NON-SPECIFIC LIPID-TRANSFER PROTEIN-LIKE 2"/>
    <property type="match status" value="1"/>
</dbReference>
<dbReference type="RefSeq" id="WP_006337809.1">
    <property type="nucleotide sequence ID" value="NZ_BAHC01000200.1"/>
</dbReference>
<comment type="caution">
    <text evidence="9">The sequence shown here is derived from an EMBL/GenBank/DDBJ whole genome shotgun (WGS) entry which is preliminary data.</text>
</comment>
<dbReference type="InterPro" id="IPR016039">
    <property type="entry name" value="Thiolase-like"/>
</dbReference>
<dbReference type="PROSITE" id="PS00737">
    <property type="entry name" value="THIOLASE_2"/>
    <property type="match status" value="1"/>
</dbReference>
<dbReference type="InterPro" id="IPR002155">
    <property type="entry name" value="Thiolase"/>
</dbReference>
<evidence type="ECO:0000256" key="5">
    <source>
        <dbReference type="ARBA" id="ARBA00023121"/>
    </source>
</evidence>
<evidence type="ECO:0000313" key="10">
    <source>
        <dbReference type="Proteomes" id="UP000008363"/>
    </source>
</evidence>
<dbReference type="InterPro" id="IPR020616">
    <property type="entry name" value="Thiolase_N"/>
</dbReference>
<keyword evidence="10" id="KW-1185">Reference proteome</keyword>
<dbReference type="AlphaFoldDB" id="K6WGR7"/>
<dbReference type="CDD" id="cd00829">
    <property type="entry name" value="SCP-x_thiolase"/>
    <property type="match status" value="1"/>
</dbReference>
<proteinExistence type="predicted"/>
<evidence type="ECO:0000256" key="1">
    <source>
        <dbReference type="ARBA" id="ARBA00012352"/>
    </source>
</evidence>
<dbReference type="PIRSF" id="PIRSF000429">
    <property type="entry name" value="Ac-CoA_Ac_transf"/>
    <property type="match status" value="1"/>
</dbReference>
<dbReference type="GO" id="GO:0006869">
    <property type="term" value="P:lipid transport"/>
    <property type="evidence" value="ECO:0007669"/>
    <property type="project" value="UniProtKB-KW"/>
</dbReference>
<evidence type="ECO:0000313" key="9">
    <source>
        <dbReference type="EMBL" id="GAB92971.1"/>
    </source>
</evidence>
<dbReference type="GO" id="GO:0008289">
    <property type="term" value="F:lipid binding"/>
    <property type="evidence" value="ECO:0007669"/>
    <property type="project" value="UniProtKB-KW"/>
</dbReference>
<dbReference type="EC" id="2.3.1.176" evidence="1"/>
<evidence type="ECO:0000256" key="3">
    <source>
        <dbReference type="ARBA" id="ARBA00022679"/>
    </source>
</evidence>
<feature type="domain" description="Thiolase C-terminal" evidence="8">
    <location>
        <begin position="246"/>
        <end position="363"/>
    </location>
</feature>
<evidence type="ECO:0000259" key="7">
    <source>
        <dbReference type="Pfam" id="PF00108"/>
    </source>
</evidence>
<dbReference type="EMBL" id="BAHC01000200">
    <property type="protein sequence ID" value="GAB92971.1"/>
    <property type="molecule type" value="Genomic_DNA"/>
</dbReference>
<evidence type="ECO:0000256" key="2">
    <source>
        <dbReference type="ARBA" id="ARBA00022448"/>
    </source>
</evidence>
<dbReference type="Pfam" id="PF00108">
    <property type="entry name" value="Thiolase_N"/>
    <property type="match status" value="1"/>
</dbReference>
<dbReference type="STRING" id="1108045.GORHZ_200_00070"/>
<reference evidence="9 10" key="1">
    <citation type="submission" date="2012-08" db="EMBL/GenBank/DDBJ databases">
        <title>Whole genome shotgun sequence of Gordonia rhizosphera NBRC 16068.</title>
        <authorList>
            <person name="Takarada H."/>
            <person name="Isaki S."/>
            <person name="Hosoyama A."/>
            <person name="Tsuchikane K."/>
            <person name="Katsumata H."/>
            <person name="Baba S."/>
            <person name="Ohji S."/>
            <person name="Yamazaki S."/>
            <person name="Fujita N."/>
        </authorList>
    </citation>
    <scope>NUCLEOTIDE SEQUENCE [LARGE SCALE GENOMIC DNA]</scope>
    <source>
        <strain evidence="9 10">NBRC 16068</strain>
    </source>
</reference>
<protein>
    <recommendedName>
        <fullName evidence="1">propanoyl-CoA C-acyltransferase</fullName>
        <ecNumber evidence="1">2.3.1.176</ecNumber>
    </recommendedName>
    <alternativeName>
        <fullName evidence="6">Propanoyl-CoA C-acyltransferase</fullName>
    </alternativeName>
</protein>
<accession>K6WGR7</accession>
<dbReference type="InterPro" id="IPR020613">
    <property type="entry name" value="Thiolase_CS"/>
</dbReference>
<dbReference type="PANTHER" id="PTHR42870">
    <property type="entry name" value="ACETYL-COA C-ACETYLTRANSFERASE"/>
    <property type="match status" value="1"/>
</dbReference>
<dbReference type="eggNOG" id="COG0183">
    <property type="taxonomic scope" value="Bacteria"/>
</dbReference>
<keyword evidence="3 9" id="KW-0808">Transferase</keyword>
<dbReference type="InterPro" id="IPR055140">
    <property type="entry name" value="Thiolase_C_2"/>
</dbReference>
<evidence type="ECO:0000259" key="8">
    <source>
        <dbReference type="Pfam" id="PF22691"/>
    </source>
</evidence>
<keyword evidence="4" id="KW-0445">Lipid transport</keyword>
<sequence length="379" mass="38789">MTPEVVIAGVGTSGFGKQEAGLEELAWQAISEALDAAGTDPGEIDAVVVGTVFSYPGVAHRVLRAAGIAATPIITVENACASGTLAAHTAIEGIRSGTYTTVLALGIEKMSDSISGAIPSDPGDADGASGLALPAMYAMTAQRYRAQYGVTPEELAAVSVKNHEHAIANPRAQYSGSYSVDDVLDSRMIADPLTLLQCSPISDGAAAAVFRAGRPTDGPGTVKVLASALESGSPWPGSDGHVWNYELIQRTAQTVYSAAAITPEQIDVFEIHDAFTIGEIVTIEALGICPPGTGAKAAVEGTTWRGGRAPVNPSGGLLSRGHPLGATGMAQVAEIFWQLTGRADKRQLTDPRIGVVETMGGNVTGLNGNGCVVIALSAN</sequence>
<evidence type="ECO:0000256" key="4">
    <source>
        <dbReference type="ARBA" id="ARBA00023055"/>
    </source>
</evidence>
<dbReference type="Proteomes" id="UP000008363">
    <property type="component" value="Unassembled WGS sequence"/>
</dbReference>
<organism evidence="9 10">
    <name type="scientific">Gordonia rhizosphera NBRC 16068</name>
    <dbReference type="NCBI Taxonomy" id="1108045"/>
    <lineage>
        <taxon>Bacteria</taxon>
        <taxon>Bacillati</taxon>
        <taxon>Actinomycetota</taxon>
        <taxon>Actinomycetes</taxon>
        <taxon>Mycobacteriales</taxon>
        <taxon>Gordoniaceae</taxon>
        <taxon>Gordonia</taxon>
    </lineage>
</organism>
<dbReference type="Gene3D" id="3.40.47.10">
    <property type="match status" value="1"/>
</dbReference>
<evidence type="ECO:0000256" key="6">
    <source>
        <dbReference type="ARBA" id="ARBA00032316"/>
    </source>
</evidence>